<dbReference type="EMBL" id="CAJNJA010081129">
    <property type="protein sequence ID" value="CAE7929218.1"/>
    <property type="molecule type" value="Genomic_DNA"/>
</dbReference>
<evidence type="ECO:0000313" key="3">
    <source>
        <dbReference type="EMBL" id="CAE7929218.1"/>
    </source>
</evidence>
<feature type="non-terminal residue" evidence="3">
    <location>
        <position position="768"/>
    </location>
</feature>
<keyword evidence="1" id="KW-0175">Coiled coil</keyword>
<name>A0A813BW83_9DINO</name>
<reference evidence="3" key="1">
    <citation type="submission" date="2021-02" db="EMBL/GenBank/DDBJ databases">
        <authorList>
            <person name="Dougan E. K."/>
            <person name="Rhodes N."/>
            <person name="Thang M."/>
            <person name="Chan C."/>
        </authorList>
    </citation>
    <scope>NUCLEOTIDE SEQUENCE</scope>
</reference>
<accession>A0A813BW83</accession>
<proteinExistence type="predicted"/>
<protein>
    <submittedName>
        <fullName evidence="3">Uncharacterized protein</fullName>
    </submittedName>
</protein>
<feature type="coiled-coil region" evidence="1">
    <location>
        <begin position="416"/>
        <end position="447"/>
    </location>
</feature>
<feature type="region of interest" description="Disordered" evidence="2">
    <location>
        <begin position="374"/>
        <end position="416"/>
    </location>
</feature>
<evidence type="ECO:0000256" key="2">
    <source>
        <dbReference type="SAM" id="MobiDB-lite"/>
    </source>
</evidence>
<comment type="caution">
    <text evidence="3">The sequence shown here is derived from an EMBL/GenBank/DDBJ whole genome shotgun (WGS) entry which is preliminary data.</text>
</comment>
<evidence type="ECO:0000256" key="1">
    <source>
        <dbReference type="SAM" id="Coils"/>
    </source>
</evidence>
<evidence type="ECO:0000313" key="4">
    <source>
        <dbReference type="Proteomes" id="UP000601435"/>
    </source>
</evidence>
<gene>
    <name evidence="3" type="ORF">SNEC2469_LOCUS32259</name>
</gene>
<feature type="region of interest" description="Disordered" evidence="2">
    <location>
        <begin position="493"/>
        <end position="545"/>
    </location>
</feature>
<keyword evidence="4" id="KW-1185">Reference proteome</keyword>
<dbReference type="OrthoDB" id="480121at2759"/>
<organism evidence="3 4">
    <name type="scientific">Symbiodinium necroappetens</name>
    <dbReference type="NCBI Taxonomy" id="1628268"/>
    <lineage>
        <taxon>Eukaryota</taxon>
        <taxon>Sar</taxon>
        <taxon>Alveolata</taxon>
        <taxon>Dinophyceae</taxon>
        <taxon>Suessiales</taxon>
        <taxon>Symbiodiniaceae</taxon>
        <taxon>Symbiodinium</taxon>
    </lineage>
</organism>
<feature type="non-terminal residue" evidence="3">
    <location>
        <position position="1"/>
    </location>
</feature>
<dbReference type="Proteomes" id="UP000601435">
    <property type="component" value="Unassembled WGS sequence"/>
</dbReference>
<sequence>APAEVLRLLQSSAAVVADAKTIKDVQSNIRLVAQELEARTERLASCLSGITGDLDGVKHQTERLLNAASDHHVALNNANGKFKELGEQIQQIESAVTHMSRRQVAFESTMETRLGALENQIIQLQTQATSADALRDEVASMKAALSSLEHQQPTIQQSAQIKSEESETRIQRRMDEMDVLLKHFFERVDGNEKLCEKLRQRSEDLTSRFETWQTHVDVGFSGESGASSFRRQPRMPQQIAEEVHYERFEEAAKAQEIIETETPKHRTTSGVQMFQMTPQRDGAEDPWQKDAVDEWLDQEEDPQVVQSAIPSSLKQPALEKGTPNEAVSTIALMETVSEVLMPGGITEQATSHGIILQGVACYAQEVETGQATHEKIANKGKGAKGKSGKDGKDAGNSSSEKGKQSSKGDAKATADVKAAEEAKAEAAQEAKAKAKAEKRAAKAAAKAAASAKASSVVTVASAVSEEVPSSVGAVGLTSSRSTAPRVMMAQSLDCESDDVSGSESLESEIPMRAEGDTPEWSEVERGDFSSAEPSSDEGEDEDQHRQLHPLRLWVLNLTIEDFVMWTRKAVARASKVPFIATPQATATAFPKARAVARAPRGGGATVPTAMRCLCVEEEPDWEPPMLVGARAEPIIASRLECIDHPAGSAVISQQPSVLVDSGANETIRPWLADIKECTRTAVVTARGDRVAALRTRDGELCIKSTEDSRDWLLSVRRLVEAGGTFKWDREAATVSYLDSQGHEQRVDCRIQNGLPFLDWEELQANSDH</sequence>
<dbReference type="AlphaFoldDB" id="A0A813BW83"/>
<feature type="compositionally biased region" description="Basic and acidic residues" evidence="2">
    <location>
        <begin position="400"/>
        <end position="416"/>
    </location>
</feature>